<gene>
    <name evidence="1" type="ORF">E2C01_004581</name>
</gene>
<dbReference type="Proteomes" id="UP000324222">
    <property type="component" value="Unassembled WGS sequence"/>
</dbReference>
<accession>A0A5B7CUC8</accession>
<dbReference type="EMBL" id="VSRR010000187">
    <property type="protein sequence ID" value="MPC11906.1"/>
    <property type="molecule type" value="Genomic_DNA"/>
</dbReference>
<sequence>MYERAYTGDVTHLAHHLPQHHATHLTLRSLAARQPCTATVRRQQLVSSVLWPQSVATSLISIH</sequence>
<comment type="caution">
    <text evidence="1">The sequence shown here is derived from an EMBL/GenBank/DDBJ whole genome shotgun (WGS) entry which is preliminary data.</text>
</comment>
<dbReference type="AlphaFoldDB" id="A0A5B7CUC8"/>
<evidence type="ECO:0000313" key="1">
    <source>
        <dbReference type="EMBL" id="MPC11906.1"/>
    </source>
</evidence>
<organism evidence="1 2">
    <name type="scientific">Portunus trituberculatus</name>
    <name type="common">Swimming crab</name>
    <name type="synonym">Neptunus trituberculatus</name>
    <dbReference type="NCBI Taxonomy" id="210409"/>
    <lineage>
        <taxon>Eukaryota</taxon>
        <taxon>Metazoa</taxon>
        <taxon>Ecdysozoa</taxon>
        <taxon>Arthropoda</taxon>
        <taxon>Crustacea</taxon>
        <taxon>Multicrustacea</taxon>
        <taxon>Malacostraca</taxon>
        <taxon>Eumalacostraca</taxon>
        <taxon>Eucarida</taxon>
        <taxon>Decapoda</taxon>
        <taxon>Pleocyemata</taxon>
        <taxon>Brachyura</taxon>
        <taxon>Eubrachyura</taxon>
        <taxon>Portunoidea</taxon>
        <taxon>Portunidae</taxon>
        <taxon>Portuninae</taxon>
        <taxon>Portunus</taxon>
    </lineage>
</organism>
<keyword evidence="2" id="KW-1185">Reference proteome</keyword>
<proteinExistence type="predicted"/>
<reference evidence="1 2" key="1">
    <citation type="submission" date="2019-05" db="EMBL/GenBank/DDBJ databases">
        <title>Another draft genome of Portunus trituberculatus and its Hox gene families provides insights of decapod evolution.</title>
        <authorList>
            <person name="Jeong J.-H."/>
            <person name="Song I."/>
            <person name="Kim S."/>
            <person name="Choi T."/>
            <person name="Kim D."/>
            <person name="Ryu S."/>
            <person name="Kim W."/>
        </authorList>
    </citation>
    <scope>NUCLEOTIDE SEQUENCE [LARGE SCALE GENOMIC DNA]</scope>
    <source>
        <tissue evidence="1">Muscle</tissue>
    </source>
</reference>
<evidence type="ECO:0000313" key="2">
    <source>
        <dbReference type="Proteomes" id="UP000324222"/>
    </source>
</evidence>
<protein>
    <submittedName>
        <fullName evidence="1">Uncharacterized protein</fullName>
    </submittedName>
</protein>
<name>A0A5B7CUC8_PORTR</name>